<organism evidence="1 2">
    <name type="scientific">Anaerostipes butyraticus</name>
    <dbReference type="NCBI Taxonomy" id="645466"/>
    <lineage>
        <taxon>Bacteria</taxon>
        <taxon>Bacillati</taxon>
        <taxon>Bacillota</taxon>
        <taxon>Clostridia</taxon>
        <taxon>Lachnospirales</taxon>
        <taxon>Lachnospiraceae</taxon>
        <taxon>Anaerostipes</taxon>
    </lineage>
</organism>
<protein>
    <submittedName>
        <fullName evidence="1">Uncharacterized protein</fullName>
    </submittedName>
</protein>
<reference evidence="1" key="1">
    <citation type="submission" date="2020-06" db="EMBL/GenBank/DDBJ databases">
        <title>Characterization of fructooligosaccharide metabolism and fructooligosaccharide-degrading enzymes in human commensal butyrate producers.</title>
        <authorList>
            <person name="Tanno H."/>
            <person name="Fujii T."/>
            <person name="Hirano K."/>
            <person name="Maeno S."/>
            <person name="Tonozuka T."/>
            <person name="Sakamoto M."/>
            <person name="Ohkuma M."/>
            <person name="Tochio T."/>
            <person name="Endo A."/>
        </authorList>
    </citation>
    <scope>NUCLEOTIDE SEQUENCE</scope>
    <source>
        <strain evidence="1">JCM 17466</strain>
    </source>
</reference>
<dbReference type="EMBL" id="BLYI01000070">
    <property type="protein sequence ID" value="GFO86616.1"/>
    <property type="molecule type" value="Genomic_DNA"/>
</dbReference>
<keyword evidence="2" id="KW-1185">Reference proteome</keyword>
<gene>
    <name evidence="1" type="ORF">ANBU17_29630</name>
</gene>
<evidence type="ECO:0000313" key="1">
    <source>
        <dbReference type="EMBL" id="GFO86616.1"/>
    </source>
</evidence>
<proteinExistence type="predicted"/>
<dbReference type="Proteomes" id="UP000613208">
    <property type="component" value="Unassembled WGS sequence"/>
</dbReference>
<comment type="caution">
    <text evidence="1">The sequence shown here is derived from an EMBL/GenBank/DDBJ whole genome shotgun (WGS) entry which is preliminary data.</text>
</comment>
<dbReference type="AlphaFoldDB" id="A0A916VEC8"/>
<sequence>MKILLKKVYVILSRNSRGANIYDDGFLKVDFELGSFQTIEFMC</sequence>
<evidence type="ECO:0000313" key="2">
    <source>
        <dbReference type="Proteomes" id="UP000613208"/>
    </source>
</evidence>
<name>A0A916VEC8_9FIRM</name>
<accession>A0A916VEC8</accession>